<gene>
    <name evidence="2" type="ORF">SGQ18_09740</name>
    <name evidence="3" type="ORF">SGQ44_07750</name>
</gene>
<dbReference type="AlphaFoldDB" id="A0AAJ2SEN5"/>
<dbReference type="RefSeq" id="WP_229974874.1">
    <property type="nucleotide sequence ID" value="NZ_CP087133.1"/>
</dbReference>
<name>A0AAJ2SEN5_9FLAO</name>
<sequence>MLSIRKIAITAISFTWCGLIIGISFIESWLKFRAPNVTLSIGLGIGKLVFGVLNKIEILLLFTIIIISFNIMSQILKINKLLFLIVIIALVLQTFWILPILDFRAKSIIEGLKPIPSFFHLYFILLELIKLVALFTFGLLINKSINKKI</sequence>
<evidence type="ECO:0000313" key="4">
    <source>
        <dbReference type="Proteomes" id="UP001270053"/>
    </source>
</evidence>
<evidence type="ECO:0000313" key="2">
    <source>
        <dbReference type="EMBL" id="MDX6182442.1"/>
    </source>
</evidence>
<proteinExistence type="predicted"/>
<comment type="caution">
    <text evidence="3">The sequence shown here is derived from an EMBL/GenBank/DDBJ whole genome shotgun (WGS) entry which is preliminary data.</text>
</comment>
<feature type="transmembrane region" description="Helical" evidence="1">
    <location>
        <begin position="121"/>
        <end position="141"/>
    </location>
</feature>
<dbReference type="EMBL" id="JAWXVG010000003">
    <property type="protein sequence ID" value="MDX6182442.1"/>
    <property type="molecule type" value="Genomic_DNA"/>
</dbReference>
<protein>
    <recommendedName>
        <fullName evidence="6">DUF4149 domain-containing protein</fullName>
    </recommendedName>
</protein>
<accession>A0AAJ2SEN5</accession>
<dbReference type="EMBL" id="JAWXVH010000003">
    <property type="protein sequence ID" value="MDX6185645.1"/>
    <property type="molecule type" value="Genomic_DNA"/>
</dbReference>
<evidence type="ECO:0008006" key="6">
    <source>
        <dbReference type="Google" id="ProtNLM"/>
    </source>
</evidence>
<evidence type="ECO:0000313" key="5">
    <source>
        <dbReference type="Proteomes" id="UP001278738"/>
    </source>
</evidence>
<keyword evidence="1" id="KW-0812">Transmembrane</keyword>
<dbReference type="Proteomes" id="UP001278738">
    <property type="component" value="Unassembled WGS sequence"/>
</dbReference>
<evidence type="ECO:0000256" key="1">
    <source>
        <dbReference type="SAM" id="Phobius"/>
    </source>
</evidence>
<keyword evidence="1" id="KW-0472">Membrane</keyword>
<reference evidence="3 5" key="1">
    <citation type="submission" date="2023-11" db="EMBL/GenBank/DDBJ databases">
        <title>Unpublished Manusciprt.</title>
        <authorList>
            <person name="Saticioglu I.B."/>
            <person name="Ay H."/>
            <person name="Ajmi N."/>
            <person name="Altun S."/>
            <person name="Duman M."/>
        </authorList>
    </citation>
    <scope>NUCLEOTIDE SEQUENCE</scope>
    <source>
        <strain evidence="2 5">Fl-33</strain>
        <strain evidence="3">Fl-77</strain>
    </source>
</reference>
<dbReference type="Proteomes" id="UP001270053">
    <property type="component" value="Unassembled WGS sequence"/>
</dbReference>
<keyword evidence="1" id="KW-1133">Transmembrane helix</keyword>
<evidence type="ECO:0000313" key="3">
    <source>
        <dbReference type="EMBL" id="MDX6185645.1"/>
    </source>
</evidence>
<feature type="transmembrane region" description="Helical" evidence="1">
    <location>
        <begin position="81"/>
        <end position="101"/>
    </location>
</feature>
<keyword evidence="5" id="KW-1185">Reference proteome</keyword>
<feature type="transmembrane region" description="Helical" evidence="1">
    <location>
        <begin position="46"/>
        <end position="69"/>
    </location>
</feature>
<organism evidence="3 4">
    <name type="scientific">Flavobacterium flavipigmentatum</name>
    <dbReference type="NCBI Taxonomy" id="2893884"/>
    <lineage>
        <taxon>Bacteria</taxon>
        <taxon>Pseudomonadati</taxon>
        <taxon>Bacteroidota</taxon>
        <taxon>Flavobacteriia</taxon>
        <taxon>Flavobacteriales</taxon>
        <taxon>Flavobacteriaceae</taxon>
        <taxon>Flavobacterium</taxon>
    </lineage>
</organism>
<feature type="transmembrane region" description="Helical" evidence="1">
    <location>
        <begin position="7"/>
        <end position="26"/>
    </location>
</feature>